<dbReference type="Proteomes" id="UP000295511">
    <property type="component" value="Unassembled WGS sequence"/>
</dbReference>
<organism evidence="1 2">
    <name type="scientific">Arthrobacter terricola</name>
    <dbReference type="NCBI Taxonomy" id="2547396"/>
    <lineage>
        <taxon>Bacteria</taxon>
        <taxon>Bacillati</taxon>
        <taxon>Actinomycetota</taxon>
        <taxon>Actinomycetes</taxon>
        <taxon>Micrococcales</taxon>
        <taxon>Micrococcaceae</taxon>
        <taxon>Arthrobacter</taxon>
    </lineage>
</organism>
<dbReference type="SUPFAM" id="SSF54909">
    <property type="entry name" value="Dimeric alpha+beta barrel"/>
    <property type="match status" value="1"/>
</dbReference>
<comment type="caution">
    <text evidence="1">The sequence shown here is derived from an EMBL/GenBank/DDBJ whole genome shotgun (WGS) entry which is preliminary data.</text>
</comment>
<accession>A0A4R5KHN7</accession>
<evidence type="ECO:0000313" key="1">
    <source>
        <dbReference type="EMBL" id="TDF94255.1"/>
    </source>
</evidence>
<protein>
    <recommendedName>
        <fullName evidence="3">YCII-related domain-containing protein</fullName>
    </recommendedName>
</protein>
<dbReference type="InterPro" id="IPR011008">
    <property type="entry name" value="Dimeric_a/b-barrel"/>
</dbReference>
<sequence length="99" mass="10345">MAQFLITYHGMGHPTPEMMEASRQAFFSWVETTGGAVTDPGAPVNFVAQLAAGEPAPAAEIAGYTIIQAESLDAARALLAEHPFIARGGTLQISECLGV</sequence>
<dbReference type="OrthoDB" id="4965098at2"/>
<evidence type="ECO:0008006" key="3">
    <source>
        <dbReference type="Google" id="ProtNLM"/>
    </source>
</evidence>
<gene>
    <name evidence="1" type="ORF">E1809_14275</name>
</gene>
<proteinExistence type="predicted"/>
<dbReference type="EMBL" id="SMRU01000016">
    <property type="protein sequence ID" value="TDF94255.1"/>
    <property type="molecule type" value="Genomic_DNA"/>
</dbReference>
<keyword evidence="2" id="KW-1185">Reference proteome</keyword>
<dbReference type="RefSeq" id="WP_133204908.1">
    <property type="nucleotide sequence ID" value="NZ_SMRU01000016.1"/>
</dbReference>
<dbReference type="AlphaFoldDB" id="A0A4R5KHN7"/>
<name>A0A4R5KHN7_9MICC</name>
<evidence type="ECO:0000313" key="2">
    <source>
        <dbReference type="Proteomes" id="UP000295511"/>
    </source>
</evidence>
<reference evidence="1 2" key="1">
    <citation type="submission" date="2019-03" db="EMBL/GenBank/DDBJ databases">
        <title>Whole genome sequence of Arthrobacter sp JH1-1.</title>
        <authorList>
            <person name="Trinh H.N."/>
        </authorList>
    </citation>
    <scope>NUCLEOTIDE SEQUENCE [LARGE SCALE GENOMIC DNA]</scope>
    <source>
        <strain evidence="1 2">JH1-1</strain>
    </source>
</reference>